<protein>
    <submittedName>
        <fullName evidence="1">Uncharacterized protein</fullName>
    </submittedName>
</protein>
<dbReference type="AlphaFoldDB" id="A0A7W7H757"/>
<reference evidence="1 2" key="1">
    <citation type="submission" date="2020-08" db="EMBL/GenBank/DDBJ databases">
        <title>Sequencing the genomes of 1000 actinobacteria strains.</title>
        <authorList>
            <person name="Klenk H.-P."/>
        </authorList>
    </citation>
    <scope>NUCLEOTIDE SEQUENCE [LARGE SCALE GENOMIC DNA]</scope>
    <source>
        <strain evidence="1 2">DSM 45809</strain>
    </source>
</reference>
<evidence type="ECO:0000313" key="2">
    <source>
        <dbReference type="Proteomes" id="UP000546162"/>
    </source>
</evidence>
<comment type="caution">
    <text evidence="1">The sequence shown here is derived from an EMBL/GenBank/DDBJ whole genome shotgun (WGS) entry which is preliminary data.</text>
</comment>
<keyword evidence="2" id="KW-1185">Reference proteome</keyword>
<evidence type="ECO:0000313" key="1">
    <source>
        <dbReference type="EMBL" id="MBB4745094.1"/>
    </source>
</evidence>
<dbReference type="EMBL" id="JACHNB010000001">
    <property type="protein sequence ID" value="MBB4745094.1"/>
    <property type="molecule type" value="Genomic_DNA"/>
</dbReference>
<gene>
    <name evidence="1" type="ORF">BJY16_008553</name>
</gene>
<dbReference type="Proteomes" id="UP000546162">
    <property type="component" value="Unassembled WGS sequence"/>
</dbReference>
<accession>A0A7W7H757</accession>
<organism evidence="1 2">
    <name type="scientific">Actinoplanes octamycinicus</name>
    <dbReference type="NCBI Taxonomy" id="135948"/>
    <lineage>
        <taxon>Bacteria</taxon>
        <taxon>Bacillati</taxon>
        <taxon>Actinomycetota</taxon>
        <taxon>Actinomycetes</taxon>
        <taxon>Micromonosporales</taxon>
        <taxon>Micromonosporaceae</taxon>
        <taxon>Actinoplanes</taxon>
    </lineage>
</organism>
<sequence>MALSLCTDLSAAGWLIDDDQPWGRLLTLGPAGFAAHARLRFIPDPAYPGQHEADVPAVETPPEIDQVRTVLATLARHTGTPDDCYVCVWDGWGTELAAPKVVVPGRAYYLFRGALSDLDQWDDALPDPAFVWPADRAWCLADDVDPHWAGIGGSEAAIADVLATPGVDTVRTTPDEPVPAYR</sequence>
<dbReference type="RefSeq" id="WP_185045383.1">
    <property type="nucleotide sequence ID" value="NZ_BAABFG010000005.1"/>
</dbReference>
<proteinExistence type="predicted"/>
<name>A0A7W7H757_9ACTN</name>